<proteinExistence type="predicted"/>
<gene>
    <name evidence="2" type="ORF">GGD40_004548</name>
</gene>
<dbReference type="RefSeq" id="WP_179745119.1">
    <property type="nucleotide sequence ID" value="NZ_JACCAS010000002.1"/>
</dbReference>
<reference evidence="2 3" key="1">
    <citation type="submission" date="2020-07" db="EMBL/GenBank/DDBJ databases">
        <title>Exploring microbial biodiversity for novel pathways involved in the catabolism of aromatic compounds derived from lignin.</title>
        <authorList>
            <person name="Elkins J."/>
        </authorList>
    </citation>
    <scope>NUCLEOTIDE SEQUENCE [LARGE SCALE GENOMIC DNA]</scope>
    <source>
        <strain evidence="2 3">H2C3C</strain>
    </source>
</reference>
<accession>A0A7Y9WQQ8</accession>
<name>A0A7Y9WQQ8_9BURK</name>
<feature type="transmembrane region" description="Helical" evidence="1">
    <location>
        <begin position="40"/>
        <end position="58"/>
    </location>
</feature>
<evidence type="ECO:0000256" key="1">
    <source>
        <dbReference type="SAM" id="Phobius"/>
    </source>
</evidence>
<protein>
    <submittedName>
        <fullName evidence="2">Uncharacterized protein</fullName>
    </submittedName>
</protein>
<keyword evidence="1" id="KW-0472">Membrane</keyword>
<dbReference type="AlphaFoldDB" id="A0A7Y9WQQ8"/>
<evidence type="ECO:0000313" key="3">
    <source>
        <dbReference type="Proteomes" id="UP000540929"/>
    </source>
</evidence>
<evidence type="ECO:0000313" key="2">
    <source>
        <dbReference type="EMBL" id="NYH24977.1"/>
    </source>
</evidence>
<dbReference type="Proteomes" id="UP000540929">
    <property type="component" value="Unassembled WGS sequence"/>
</dbReference>
<organism evidence="2 3">
    <name type="scientific">Paraburkholderia bryophila</name>
    <dbReference type="NCBI Taxonomy" id="420952"/>
    <lineage>
        <taxon>Bacteria</taxon>
        <taxon>Pseudomonadati</taxon>
        <taxon>Pseudomonadota</taxon>
        <taxon>Betaproteobacteria</taxon>
        <taxon>Burkholderiales</taxon>
        <taxon>Burkholderiaceae</taxon>
        <taxon>Paraburkholderia</taxon>
    </lineage>
</organism>
<dbReference type="EMBL" id="JACCAS010000002">
    <property type="protein sequence ID" value="NYH24977.1"/>
    <property type="molecule type" value="Genomic_DNA"/>
</dbReference>
<keyword evidence="3" id="KW-1185">Reference proteome</keyword>
<comment type="caution">
    <text evidence="2">The sequence shown here is derived from an EMBL/GenBank/DDBJ whole genome shotgun (WGS) entry which is preliminary data.</text>
</comment>
<sequence length="131" mass="14876">MASTFAEDDGLHPTLDVENREWRYTLKQGLRAACVGREDAAAVLIVMSTVYISLINFFNSLHLNNRKVDELELTNITYKDPDRDLVIERRLKALRTFAIGLKDEDNALDDRIEALLKSIDAWLGDHCHGSC</sequence>
<keyword evidence="1" id="KW-0812">Transmembrane</keyword>
<keyword evidence="1" id="KW-1133">Transmembrane helix</keyword>